<dbReference type="SUPFAM" id="SSF103473">
    <property type="entry name" value="MFS general substrate transporter"/>
    <property type="match status" value="1"/>
</dbReference>
<feature type="domain" description="Major facilitator superfamily (MFS) profile" evidence="6">
    <location>
        <begin position="11"/>
        <end position="418"/>
    </location>
</feature>
<proteinExistence type="predicted"/>
<dbReference type="STRING" id="6689.A0A3R7NUE5"/>
<dbReference type="InterPro" id="IPR005828">
    <property type="entry name" value="MFS_sugar_transport-like"/>
</dbReference>
<dbReference type="PANTHER" id="PTHR48021:SF1">
    <property type="entry name" value="GH07001P-RELATED"/>
    <property type="match status" value="1"/>
</dbReference>
<protein>
    <submittedName>
        <fullName evidence="7">Putative facilitated trehalose transporter Tret1-like isoform X3</fullName>
    </submittedName>
</protein>
<dbReference type="InterPro" id="IPR020846">
    <property type="entry name" value="MFS_dom"/>
</dbReference>
<dbReference type="PANTHER" id="PTHR48021">
    <property type="match status" value="1"/>
</dbReference>
<dbReference type="Gene3D" id="1.20.1250.20">
    <property type="entry name" value="MFS general substrate transporter like domains"/>
    <property type="match status" value="1"/>
</dbReference>
<dbReference type="GO" id="GO:0022857">
    <property type="term" value="F:transmembrane transporter activity"/>
    <property type="evidence" value="ECO:0007669"/>
    <property type="project" value="InterPro"/>
</dbReference>
<feature type="transmembrane region" description="Helical" evidence="5">
    <location>
        <begin position="155"/>
        <end position="173"/>
    </location>
</feature>
<evidence type="ECO:0000256" key="4">
    <source>
        <dbReference type="ARBA" id="ARBA00023136"/>
    </source>
</evidence>
<evidence type="ECO:0000256" key="1">
    <source>
        <dbReference type="ARBA" id="ARBA00004141"/>
    </source>
</evidence>
<dbReference type="InterPro" id="IPR036259">
    <property type="entry name" value="MFS_trans_sf"/>
</dbReference>
<reference evidence="7 8" key="2">
    <citation type="submission" date="2019-01" db="EMBL/GenBank/DDBJ databases">
        <title>The decoding of complex shrimp genome reveals the adaptation for benthos swimmer, frequently molting mechanism and breeding impact on genome.</title>
        <authorList>
            <person name="Sun Y."/>
            <person name="Gao Y."/>
            <person name="Yu Y."/>
        </authorList>
    </citation>
    <scope>NUCLEOTIDE SEQUENCE [LARGE SCALE GENOMIC DNA]</scope>
    <source>
        <tissue evidence="7">Muscle</tissue>
    </source>
</reference>
<evidence type="ECO:0000256" key="2">
    <source>
        <dbReference type="ARBA" id="ARBA00022692"/>
    </source>
</evidence>
<feature type="transmembrane region" description="Helical" evidence="5">
    <location>
        <begin position="113"/>
        <end position="134"/>
    </location>
</feature>
<organism evidence="7 8">
    <name type="scientific">Penaeus vannamei</name>
    <name type="common">Whiteleg shrimp</name>
    <name type="synonym">Litopenaeus vannamei</name>
    <dbReference type="NCBI Taxonomy" id="6689"/>
    <lineage>
        <taxon>Eukaryota</taxon>
        <taxon>Metazoa</taxon>
        <taxon>Ecdysozoa</taxon>
        <taxon>Arthropoda</taxon>
        <taxon>Crustacea</taxon>
        <taxon>Multicrustacea</taxon>
        <taxon>Malacostraca</taxon>
        <taxon>Eumalacostraca</taxon>
        <taxon>Eucarida</taxon>
        <taxon>Decapoda</taxon>
        <taxon>Dendrobranchiata</taxon>
        <taxon>Penaeoidea</taxon>
        <taxon>Penaeidae</taxon>
        <taxon>Penaeus</taxon>
    </lineage>
</organism>
<dbReference type="Proteomes" id="UP000283509">
    <property type="component" value="Unassembled WGS sequence"/>
</dbReference>
<dbReference type="Pfam" id="PF00083">
    <property type="entry name" value="Sugar_tr"/>
    <property type="match status" value="1"/>
</dbReference>
<dbReference type="GO" id="GO:0016020">
    <property type="term" value="C:membrane"/>
    <property type="evidence" value="ECO:0007669"/>
    <property type="project" value="UniProtKB-SubCell"/>
</dbReference>
<sequence length="418" mass="45484">MSQMSPLARQVLASVFIGLTLSCMMVTLAYAAVAVPQMSLPDSPINFTPDEASWFATIPLLISIPGALVGGMMCEWLGPRRLLLLLSPLLCASFVLMRVAVWEVVVQAGLAEVLLLSCRVVQGTMVALMNPTVYMYTYEMTDARIRGAMTGLTDLWTAFGFLLCYLFGCFYSWEVIAWLVPLLTGVPSFIGLLFTPESPMWLVRKGKEQEALTTLMKYRCSTEEVIEEVKAATKTSNKDVSFVRSLQEVVKKPNLLGMVASALLLVMKEMSGNSGVNTYIVHIFQFAGVGLDPNWSSVVVGSVRFLFNGLCAFLIYNVPRRIALASGAVISAIAATSLGIFFFLQSIEYDVSYLGWVPLASLVFYIIGYAGALGPFCWLTSVEVLPGPVRSIGCGTTNAVYSAVAFLISKSFPDMQAA</sequence>
<feature type="transmembrane region" description="Helical" evidence="5">
    <location>
        <begin position="295"/>
        <end position="316"/>
    </location>
</feature>
<feature type="transmembrane region" description="Helical" evidence="5">
    <location>
        <begin position="55"/>
        <end position="75"/>
    </location>
</feature>
<keyword evidence="8" id="KW-1185">Reference proteome</keyword>
<gene>
    <name evidence="7" type="ORF">C7M84_014976</name>
</gene>
<comment type="subcellular location">
    <subcellularLocation>
        <location evidence="1">Membrane</location>
        <topology evidence="1">Multi-pass membrane protein</topology>
    </subcellularLocation>
</comment>
<name>A0A3R7NUE5_PENVA</name>
<dbReference type="OrthoDB" id="5290825at2759"/>
<dbReference type="InterPro" id="IPR050549">
    <property type="entry name" value="MFS_Trehalose_Transporter"/>
</dbReference>
<evidence type="ECO:0000256" key="3">
    <source>
        <dbReference type="ARBA" id="ARBA00022989"/>
    </source>
</evidence>
<keyword evidence="2 5" id="KW-0812">Transmembrane</keyword>
<evidence type="ECO:0000259" key="6">
    <source>
        <dbReference type="PROSITE" id="PS50850"/>
    </source>
</evidence>
<dbReference type="EMBL" id="QCYY01002871">
    <property type="protein sequence ID" value="ROT66976.1"/>
    <property type="molecule type" value="Genomic_DNA"/>
</dbReference>
<feature type="transmembrane region" description="Helical" evidence="5">
    <location>
        <begin position="356"/>
        <end position="380"/>
    </location>
</feature>
<evidence type="ECO:0000313" key="8">
    <source>
        <dbReference type="Proteomes" id="UP000283509"/>
    </source>
</evidence>
<dbReference type="PROSITE" id="PS50850">
    <property type="entry name" value="MFS"/>
    <property type="match status" value="1"/>
</dbReference>
<evidence type="ECO:0000313" key="7">
    <source>
        <dbReference type="EMBL" id="ROT66976.1"/>
    </source>
</evidence>
<feature type="non-terminal residue" evidence="7">
    <location>
        <position position="418"/>
    </location>
</feature>
<reference evidence="7 8" key="1">
    <citation type="submission" date="2018-04" db="EMBL/GenBank/DDBJ databases">
        <authorList>
            <person name="Zhang X."/>
            <person name="Yuan J."/>
            <person name="Li F."/>
            <person name="Xiang J."/>
        </authorList>
    </citation>
    <scope>NUCLEOTIDE SEQUENCE [LARGE SCALE GENOMIC DNA]</scope>
    <source>
        <tissue evidence="7">Muscle</tissue>
    </source>
</reference>
<dbReference type="AlphaFoldDB" id="A0A3R7NUE5"/>
<keyword evidence="3 5" id="KW-1133">Transmembrane helix</keyword>
<feature type="transmembrane region" description="Helical" evidence="5">
    <location>
        <begin position="82"/>
        <end position="101"/>
    </location>
</feature>
<feature type="transmembrane region" description="Helical" evidence="5">
    <location>
        <begin position="323"/>
        <end position="344"/>
    </location>
</feature>
<keyword evidence="4 5" id="KW-0472">Membrane</keyword>
<accession>A0A3R7NUE5</accession>
<comment type="caution">
    <text evidence="7">The sequence shown here is derived from an EMBL/GenBank/DDBJ whole genome shotgun (WGS) entry which is preliminary data.</text>
</comment>
<evidence type="ECO:0000256" key="5">
    <source>
        <dbReference type="SAM" id="Phobius"/>
    </source>
</evidence>